<gene>
    <name evidence="2" type="ORF">NX773_11560</name>
</gene>
<name>A0ABT2BJW7_9BURK</name>
<dbReference type="InterPro" id="IPR005625">
    <property type="entry name" value="PepSY-ass_TM"/>
</dbReference>
<comment type="caution">
    <text evidence="2">The sequence shown here is derived from an EMBL/GenBank/DDBJ whole genome shotgun (WGS) entry which is preliminary data.</text>
</comment>
<organism evidence="2 3">
    <name type="scientific">Massilia solisilvae</name>
    <dbReference type="NCBI Taxonomy" id="1811225"/>
    <lineage>
        <taxon>Bacteria</taxon>
        <taxon>Pseudomonadati</taxon>
        <taxon>Pseudomonadota</taxon>
        <taxon>Betaproteobacteria</taxon>
        <taxon>Burkholderiales</taxon>
        <taxon>Oxalobacteraceae</taxon>
        <taxon>Telluria group</taxon>
        <taxon>Massilia</taxon>
    </lineage>
</organism>
<dbReference type="PANTHER" id="PTHR34219:SF3">
    <property type="entry name" value="BLL7967 PROTEIN"/>
    <property type="match status" value="1"/>
</dbReference>
<feature type="transmembrane region" description="Helical" evidence="1">
    <location>
        <begin position="12"/>
        <end position="38"/>
    </location>
</feature>
<protein>
    <submittedName>
        <fullName evidence="2">PepSY domain-containing protein</fullName>
    </submittedName>
</protein>
<keyword evidence="1" id="KW-1133">Transmembrane helix</keyword>
<feature type="transmembrane region" description="Helical" evidence="1">
    <location>
        <begin position="199"/>
        <end position="218"/>
    </location>
</feature>
<reference evidence="2 3" key="1">
    <citation type="submission" date="2022-08" db="EMBL/GenBank/DDBJ databases">
        <title>Reclassification of Massilia species as members of the genera Telluria, Duganella, Pseudoduganella, Mokoshia gen. nov. and Zemynaea gen. nov. using orthogonal and non-orthogonal genome-based approaches.</title>
        <authorList>
            <person name="Bowman J.P."/>
        </authorList>
    </citation>
    <scope>NUCLEOTIDE SEQUENCE [LARGE SCALE GENOMIC DNA]</scope>
    <source>
        <strain evidence="2 3">JCM 31607</strain>
    </source>
</reference>
<dbReference type="PANTHER" id="PTHR34219">
    <property type="entry name" value="IRON-REGULATED INNER MEMBRANE PROTEIN-RELATED"/>
    <property type="match status" value="1"/>
</dbReference>
<dbReference type="Proteomes" id="UP001205861">
    <property type="component" value="Unassembled WGS sequence"/>
</dbReference>
<dbReference type="EMBL" id="JANUGV010000002">
    <property type="protein sequence ID" value="MCS0608803.1"/>
    <property type="molecule type" value="Genomic_DNA"/>
</dbReference>
<evidence type="ECO:0000256" key="1">
    <source>
        <dbReference type="SAM" id="Phobius"/>
    </source>
</evidence>
<keyword evidence="1" id="KW-0812">Transmembrane</keyword>
<sequence>MASPVRRIVLALHFWSGLVVGLWFVLLGLTGSALVFYLDIDRALNPHTRVEHAVAALPPVESIHQALRQTYPERDGPWRIELPLDQDTPVMARYYHPAERAGSYFAPLLVTLDPATLQVTSKRFWGDTVVTWLFDLHYTLLSGKPGLVLVGLAGILCFAVMVTGIQLWWPSKARFWTALRIVPRPGAVRRAYDMHCSSGVYWLPLLAVLALTGSALAFPEQTRTLLGSSPSAAAPMTSPSATVHEHDTVSLDQAIATARARFPDAEVRWVETSGAAHTPISLRMRQPSEPSRRFPQTRVWLDAGSGAILAAHDPLAANTGARMSYWFHPLHNGEAFGIVGRAAVFLSGFVPLLLFVTGVIRWRHKVRARAQAARAPRPAM</sequence>
<accession>A0ABT2BJW7</accession>
<keyword evidence="1" id="KW-0472">Membrane</keyword>
<evidence type="ECO:0000313" key="3">
    <source>
        <dbReference type="Proteomes" id="UP001205861"/>
    </source>
</evidence>
<feature type="transmembrane region" description="Helical" evidence="1">
    <location>
        <begin position="335"/>
        <end position="360"/>
    </location>
</feature>
<proteinExistence type="predicted"/>
<keyword evidence="3" id="KW-1185">Reference proteome</keyword>
<dbReference type="Pfam" id="PF03929">
    <property type="entry name" value="PepSY_TM"/>
    <property type="match status" value="1"/>
</dbReference>
<dbReference type="RefSeq" id="WP_258856473.1">
    <property type="nucleotide sequence ID" value="NZ_JANUGV010000002.1"/>
</dbReference>
<feature type="transmembrane region" description="Helical" evidence="1">
    <location>
        <begin position="146"/>
        <end position="169"/>
    </location>
</feature>
<evidence type="ECO:0000313" key="2">
    <source>
        <dbReference type="EMBL" id="MCS0608803.1"/>
    </source>
</evidence>